<dbReference type="InterPro" id="IPR000944">
    <property type="entry name" value="Tscrpt_reg_Rrf2"/>
</dbReference>
<keyword evidence="3" id="KW-1185">Reference proteome</keyword>
<dbReference type="AlphaFoldDB" id="A4G5N6"/>
<protein>
    <submittedName>
        <fullName evidence="2">HTH-type transcriptional regulator nsrR</fullName>
    </submittedName>
</protein>
<proteinExistence type="predicted"/>
<dbReference type="GO" id="GO:0003677">
    <property type="term" value="F:DNA binding"/>
    <property type="evidence" value="ECO:0007669"/>
    <property type="project" value="UniProtKB-KW"/>
</dbReference>
<organism evidence="2 3">
    <name type="scientific">Herminiimonas arsenicoxydans</name>
    <dbReference type="NCBI Taxonomy" id="204773"/>
    <lineage>
        <taxon>Bacteria</taxon>
        <taxon>Pseudomonadati</taxon>
        <taxon>Pseudomonadota</taxon>
        <taxon>Betaproteobacteria</taxon>
        <taxon>Burkholderiales</taxon>
        <taxon>Oxalobacteraceae</taxon>
        <taxon>Herminiimonas</taxon>
    </lineage>
</organism>
<name>A4G5N6_HERAR</name>
<evidence type="ECO:0000313" key="3">
    <source>
        <dbReference type="Proteomes" id="UP000006697"/>
    </source>
</evidence>
<dbReference type="EMBL" id="CU207211">
    <property type="protein sequence ID" value="CAL61823.1"/>
    <property type="molecule type" value="Genomic_DNA"/>
</dbReference>
<dbReference type="PROSITE" id="PS51197">
    <property type="entry name" value="HTH_RRF2_2"/>
    <property type="match status" value="1"/>
</dbReference>
<dbReference type="InterPro" id="IPR036390">
    <property type="entry name" value="WH_DNA-bd_sf"/>
</dbReference>
<dbReference type="OrthoDB" id="9795923at2"/>
<dbReference type="NCBIfam" id="TIGR00738">
    <property type="entry name" value="rrf2_super"/>
    <property type="match status" value="1"/>
</dbReference>
<dbReference type="eggNOG" id="COG1959">
    <property type="taxonomic scope" value="Bacteria"/>
</dbReference>
<gene>
    <name evidence="2" type="primary">nsrR</name>
    <name evidence="2" type="ordered locus">HEAR1666</name>
</gene>
<reference evidence="2 3" key="1">
    <citation type="journal article" date="2007" name="PLoS Genet.">
        <title>A tale of two oxidation states: bacterial colonization of arsenic-rich environments.</title>
        <authorList>
            <person name="Muller D."/>
            <person name="Medigue C."/>
            <person name="Koechler S."/>
            <person name="Barbe V."/>
            <person name="Barakat M."/>
            <person name="Talla E."/>
            <person name="Bonnefoy V."/>
            <person name="Krin E."/>
            <person name="Arsene-Ploetze F."/>
            <person name="Carapito C."/>
            <person name="Chandler M."/>
            <person name="Cournoyer B."/>
            <person name="Cruveiller S."/>
            <person name="Dossat C."/>
            <person name="Duval S."/>
            <person name="Heymann M."/>
            <person name="Leize E."/>
            <person name="Lieutaud A."/>
            <person name="Lievremont D."/>
            <person name="Makita Y."/>
            <person name="Mangenot S."/>
            <person name="Nitschke W."/>
            <person name="Ortet P."/>
            <person name="Perdrial N."/>
            <person name="Schoepp B."/>
            <person name="Siguier N."/>
            <person name="Simeonova D.D."/>
            <person name="Rouy Z."/>
            <person name="Segurens B."/>
            <person name="Turlin E."/>
            <person name="Vallenet D."/>
            <person name="Van Dorsselaer A."/>
            <person name="Weiss S."/>
            <person name="Weissenbach J."/>
            <person name="Lett M.C."/>
            <person name="Danchin A."/>
            <person name="Bertin P.N."/>
        </authorList>
    </citation>
    <scope>NUCLEOTIDE SEQUENCE [LARGE SCALE GENOMIC DNA]</scope>
    <source>
        <strain evidence="3">ULPAs1</strain>
    </source>
</reference>
<evidence type="ECO:0000313" key="2">
    <source>
        <dbReference type="EMBL" id="CAL61823.1"/>
    </source>
</evidence>
<dbReference type="Gene3D" id="1.10.10.10">
    <property type="entry name" value="Winged helix-like DNA-binding domain superfamily/Winged helix DNA-binding domain"/>
    <property type="match status" value="1"/>
</dbReference>
<dbReference type="PANTHER" id="PTHR33221:SF4">
    <property type="entry name" value="HTH-TYPE TRANSCRIPTIONAL REPRESSOR NSRR"/>
    <property type="match status" value="1"/>
</dbReference>
<dbReference type="STRING" id="204773.HEAR1666"/>
<dbReference type="Pfam" id="PF02082">
    <property type="entry name" value="Rrf2"/>
    <property type="match status" value="1"/>
</dbReference>
<evidence type="ECO:0000256" key="1">
    <source>
        <dbReference type="ARBA" id="ARBA00023125"/>
    </source>
</evidence>
<dbReference type="GO" id="GO:0003700">
    <property type="term" value="F:DNA-binding transcription factor activity"/>
    <property type="evidence" value="ECO:0007669"/>
    <property type="project" value="TreeGrafter"/>
</dbReference>
<dbReference type="KEGG" id="har:HEAR1666"/>
<dbReference type="SUPFAM" id="SSF46785">
    <property type="entry name" value="Winged helix' DNA-binding domain"/>
    <property type="match status" value="1"/>
</dbReference>
<dbReference type="Proteomes" id="UP000006697">
    <property type="component" value="Chromosome"/>
</dbReference>
<dbReference type="InterPro" id="IPR036388">
    <property type="entry name" value="WH-like_DNA-bd_sf"/>
</dbReference>
<accession>A4G5N6</accession>
<keyword evidence="1" id="KW-0238">DNA-binding</keyword>
<dbReference type="HOGENOM" id="CLU_107144_2_1_4"/>
<dbReference type="GO" id="GO:0005829">
    <property type="term" value="C:cytosol"/>
    <property type="evidence" value="ECO:0007669"/>
    <property type="project" value="TreeGrafter"/>
</dbReference>
<sequence>MRLTSYTDYALRTLMYLGMNRDNLVTIQDIADLHGISKNHLMKVVHQLGLSGMVETVRGRNGGLKLGHEPADINIGEVVRNTETDFFMAECFDPASNACVYAPSCILKGVLNDAIEAYLAVLNNVTLADLIAQKNAPDGKGLKAQTIQMHFPEKKKKRA</sequence>
<dbReference type="PANTHER" id="PTHR33221">
    <property type="entry name" value="WINGED HELIX-TURN-HELIX TRANSCRIPTIONAL REGULATOR, RRF2 FAMILY"/>
    <property type="match status" value="1"/>
</dbReference>